<name>A0A8J3LSB6_9ACTN</name>
<organism evidence="2 3">
    <name type="scientific">Planotetraspora kaengkrachanensis</name>
    <dbReference type="NCBI Taxonomy" id="575193"/>
    <lineage>
        <taxon>Bacteria</taxon>
        <taxon>Bacillati</taxon>
        <taxon>Actinomycetota</taxon>
        <taxon>Actinomycetes</taxon>
        <taxon>Streptosporangiales</taxon>
        <taxon>Streptosporangiaceae</taxon>
        <taxon>Planotetraspora</taxon>
    </lineage>
</organism>
<feature type="transmembrane region" description="Helical" evidence="1">
    <location>
        <begin position="97"/>
        <end position="119"/>
    </location>
</feature>
<dbReference type="EMBL" id="BONV01000003">
    <property type="protein sequence ID" value="GIG77877.1"/>
    <property type="molecule type" value="Genomic_DNA"/>
</dbReference>
<accession>A0A8J3LSB6</accession>
<sequence length="170" mass="17591">MIGVVIGKSTSEPRPWSRYALTLAGLAGLFGGGIWLKDVCDPPAHVWNAGIAAFGGYMIAHPLLALGYVTSGSRMLAAPIVLSLLRELRRTRPLRQYLALSLTLLGVAAVTAVTAVLTIPGDDPPTGVLQYAALGVLLATAIPGAGGLIHVLFAWRADRKAGVGAAEPTT</sequence>
<reference evidence="2 3" key="1">
    <citation type="submission" date="2021-01" db="EMBL/GenBank/DDBJ databases">
        <title>Whole genome shotgun sequence of Planotetraspora kaengkrachanensis NBRC 104272.</title>
        <authorList>
            <person name="Komaki H."/>
            <person name="Tamura T."/>
        </authorList>
    </citation>
    <scope>NUCLEOTIDE SEQUENCE [LARGE SCALE GENOMIC DNA]</scope>
    <source>
        <strain evidence="2 3">NBRC 104272</strain>
    </source>
</reference>
<feature type="transmembrane region" description="Helical" evidence="1">
    <location>
        <begin position="43"/>
        <end position="60"/>
    </location>
</feature>
<gene>
    <name evidence="2" type="ORF">Pka01_10040</name>
</gene>
<feature type="transmembrane region" description="Helical" evidence="1">
    <location>
        <begin position="131"/>
        <end position="155"/>
    </location>
</feature>
<dbReference type="Proteomes" id="UP000630097">
    <property type="component" value="Unassembled WGS sequence"/>
</dbReference>
<keyword evidence="1" id="KW-0812">Transmembrane</keyword>
<keyword evidence="1" id="KW-1133">Transmembrane helix</keyword>
<dbReference type="AlphaFoldDB" id="A0A8J3LSB6"/>
<evidence type="ECO:0000313" key="3">
    <source>
        <dbReference type="Proteomes" id="UP000630097"/>
    </source>
</evidence>
<comment type="caution">
    <text evidence="2">The sequence shown here is derived from an EMBL/GenBank/DDBJ whole genome shotgun (WGS) entry which is preliminary data.</text>
</comment>
<evidence type="ECO:0000256" key="1">
    <source>
        <dbReference type="SAM" id="Phobius"/>
    </source>
</evidence>
<proteinExistence type="predicted"/>
<keyword evidence="3" id="KW-1185">Reference proteome</keyword>
<keyword evidence="1" id="KW-0472">Membrane</keyword>
<evidence type="ECO:0000313" key="2">
    <source>
        <dbReference type="EMBL" id="GIG77877.1"/>
    </source>
</evidence>
<protein>
    <submittedName>
        <fullName evidence="2">Uncharacterized protein</fullName>
    </submittedName>
</protein>
<feature type="transmembrane region" description="Helical" evidence="1">
    <location>
        <begin position="16"/>
        <end position="36"/>
    </location>
</feature>